<dbReference type="Proteomes" id="UP000736373">
    <property type="component" value="Unassembled WGS sequence"/>
</dbReference>
<evidence type="ECO:0000313" key="2">
    <source>
        <dbReference type="Proteomes" id="UP000736373"/>
    </source>
</evidence>
<dbReference type="EMBL" id="VZQQ01000004">
    <property type="protein sequence ID" value="MBC8746335.1"/>
    <property type="molecule type" value="Genomic_DNA"/>
</dbReference>
<sequence>MIEQAAELAAATPAAKHAVGMRLRPMVSQRLRNAGIPTLGDLVAYCNCACRPLA</sequence>
<keyword evidence="2" id="KW-1185">Reference proteome</keyword>
<gene>
    <name evidence="1" type="ORF">F6X42_06745</name>
</gene>
<reference evidence="1 2" key="1">
    <citation type="submission" date="2019-09" db="EMBL/GenBank/DDBJ databases">
        <title>Paraburkholderia podalyriae sp. nov., A South African Podalyria-associated rhizobium.</title>
        <authorList>
            <person name="Mavima L."/>
            <person name="Beukes C.W."/>
            <person name="Palmer M."/>
            <person name="De Meyer S.E."/>
            <person name="James E.K."/>
            <person name="Maluk M."/>
            <person name="Avontuur J.R."/>
            <person name="Chan W.Y."/>
            <person name="Venter S.N."/>
            <person name="Steenkamp E.T."/>
        </authorList>
    </citation>
    <scope>NUCLEOTIDE SEQUENCE [LARGE SCALE GENOMIC DNA]</scope>
    <source>
        <strain evidence="1 2">WC7.3b</strain>
    </source>
</reference>
<organism evidence="1 2">
    <name type="scientific">Paraburkholderia podalyriae</name>
    <dbReference type="NCBI Taxonomy" id="1938811"/>
    <lineage>
        <taxon>Bacteria</taxon>
        <taxon>Pseudomonadati</taxon>
        <taxon>Pseudomonadota</taxon>
        <taxon>Betaproteobacteria</taxon>
        <taxon>Burkholderiales</taxon>
        <taxon>Burkholderiaceae</taxon>
        <taxon>Paraburkholderia</taxon>
    </lineage>
</organism>
<accession>A0ABR7PJ78</accession>
<comment type="caution">
    <text evidence="1">The sequence shown here is derived from an EMBL/GenBank/DDBJ whole genome shotgun (WGS) entry which is preliminary data.</text>
</comment>
<protein>
    <submittedName>
        <fullName evidence="1">Uncharacterized protein</fullName>
    </submittedName>
</protein>
<dbReference type="RefSeq" id="WP_187633436.1">
    <property type="nucleotide sequence ID" value="NZ_VZQQ01000004.1"/>
</dbReference>
<evidence type="ECO:0000313" key="1">
    <source>
        <dbReference type="EMBL" id="MBC8746335.1"/>
    </source>
</evidence>
<proteinExistence type="predicted"/>
<name>A0ABR7PJ78_9BURK</name>